<reference evidence="1 2" key="1">
    <citation type="submission" date="2019-06" db="EMBL/GenBank/DDBJ databases">
        <title>Genomic Encyclopedia of Archaeal and Bacterial Type Strains, Phase II (KMG-II): from individual species to whole genera.</title>
        <authorList>
            <person name="Goeker M."/>
        </authorList>
    </citation>
    <scope>NUCLEOTIDE SEQUENCE [LARGE SCALE GENOMIC DNA]</scope>
    <source>
        <strain evidence="1 2">DSM 18423</strain>
    </source>
</reference>
<dbReference type="Proteomes" id="UP000320582">
    <property type="component" value="Unassembled WGS sequence"/>
</dbReference>
<evidence type="ECO:0000313" key="1">
    <source>
        <dbReference type="EMBL" id="TQM89738.1"/>
    </source>
</evidence>
<protein>
    <submittedName>
        <fullName evidence="1">Uncharacterized protein DUF3768</fullName>
    </submittedName>
</protein>
<organism evidence="1 2">
    <name type="scientific">Roseinatronobacter monicus</name>
    <dbReference type="NCBI Taxonomy" id="393481"/>
    <lineage>
        <taxon>Bacteria</taxon>
        <taxon>Pseudomonadati</taxon>
        <taxon>Pseudomonadota</taxon>
        <taxon>Alphaproteobacteria</taxon>
        <taxon>Rhodobacterales</taxon>
        <taxon>Paracoccaceae</taxon>
        <taxon>Roseinatronobacter</taxon>
    </lineage>
</organism>
<comment type="caution">
    <text evidence="1">The sequence shown here is derived from an EMBL/GenBank/DDBJ whole genome shotgun (WGS) entry which is preliminary data.</text>
</comment>
<evidence type="ECO:0000313" key="2">
    <source>
        <dbReference type="Proteomes" id="UP000320582"/>
    </source>
</evidence>
<dbReference type="EMBL" id="VFPT01000005">
    <property type="protein sequence ID" value="TQM89738.1"/>
    <property type="molecule type" value="Genomic_DNA"/>
</dbReference>
<dbReference type="RefSeq" id="WP_142085776.1">
    <property type="nucleotide sequence ID" value="NZ_VFPT01000005.1"/>
</dbReference>
<gene>
    <name evidence="1" type="ORF">BD293_4419</name>
</gene>
<proteinExistence type="predicted"/>
<keyword evidence="2" id="KW-1185">Reference proteome</keyword>
<sequence length="123" mass="13835">MDNAQTLINPRAAIIAKQNDAFRAMMPLGGHKTYLGQTVTTRAVAAKGFDFLLNAQIAVAAFNDFNEENDPYGDHTFGVVTVSGERLFWKIDLYDLNFEYGSDQPENPERTRRVLTIMLPSDY</sequence>
<dbReference type="OrthoDB" id="1495368at2"/>
<name>A0A543K3S3_9RHOB</name>
<dbReference type="InterPro" id="IPR022243">
    <property type="entry name" value="DUF3768"/>
</dbReference>
<dbReference type="Pfam" id="PF12599">
    <property type="entry name" value="DUF3768"/>
    <property type="match status" value="1"/>
</dbReference>
<dbReference type="AlphaFoldDB" id="A0A543K3S3"/>
<accession>A0A543K3S3</accession>